<evidence type="ECO:0000313" key="2">
    <source>
        <dbReference type="EMBL" id="MBB4080900.1"/>
    </source>
</evidence>
<name>A0A840E787_9BACT</name>
<evidence type="ECO:0000256" key="1">
    <source>
        <dbReference type="SAM" id="SignalP"/>
    </source>
</evidence>
<gene>
    <name evidence="2" type="ORF">GGR28_003539</name>
</gene>
<organism evidence="2 3">
    <name type="scientific">Neolewinella aquimaris</name>
    <dbReference type="NCBI Taxonomy" id="1835722"/>
    <lineage>
        <taxon>Bacteria</taxon>
        <taxon>Pseudomonadati</taxon>
        <taxon>Bacteroidota</taxon>
        <taxon>Saprospiria</taxon>
        <taxon>Saprospirales</taxon>
        <taxon>Lewinellaceae</taxon>
        <taxon>Neolewinella</taxon>
    </lineage>
</organism>
<dbReference type="Proteomes" id="UP000576209">
    <property type="component" value="Unassembled WGS sequence"/>
</dbReference>
<accession>A0A840E787</accession>
<keyword evidence="3" id="KW-1185">Reference proteome</keyword>
<dbReference type="AlphaFoldDB" id="A0A840E787"/>
<sequence length="484" mass="56538">MRVLLCCFAFLLTCCPGAVFAQVLTVSEEIPMRNDTEYTLVGKLGGQVLLLQDRENKHLLTAYGRSMNEVWEKDLELRGRNIRMLEAISDQDGSGFHLLYLFRERGRNHLQLDRYNPAGNLQDSVTLVDFGLFVSSPEDEIFKSEDESKLLMLLVEQQSKARYLGIDLDSMVLLYDKEVEPEKFFYNEDFLQAEISNRGDMYFVVERDNFKSKRKKHRYEVYTHRADGGQTGMIDVNLGDSLTYDVFFRYDNMNRRLTAGGLYSTKDFIRAEGYFYLWINPDNPRELLRPRFQEFPLNLVKNVEGKKYSKRNPGINDLTVRNAVLRRDGGMIMITERDRRLQRRGAAAQNQLLNTYGGRPLVDYHFDEIVVFAVNPDGTPHWSNIMHKKQYSQDDNGVYSSFFILESPSRLRFLFNDEIRFENTVSEYVLNGRGEFDRNSLFHTRDLDLRLRFRDGVQVASNELVLPSEHRNRLRLVKMTYGAR</sequence>
<keyword evidence="1" id="KW-0732">Signal</keyword>
<feature type="signal peptide" evidence="1">
    <location>
        <begin position="1"/>
        <end position="21"/>
    </location>
</feature>
<proteinExistence type="predicted"/>
<protein>
    <submittedName>
        <fullName evidence="2">Uncharacterized protein</fullName>
    </submittedName>
</protein>
<dbReference type="EMBL" id="JACIFF010000010">
    <property type="protein sequence ID" value="MBB4080900.1"/>
    <property type="molecule type" value="Genomic_DNA"/>
</dbReference>
<dbReference type="RefSeq" id="WP_183497124.1">
    <property type="nucleotide sequence ID" value="NZ_JACIFF010000010.1"/>
</dbReference>
<evidence type="ECO:0000313" key="3">
    <source>
        <dbReference type="Proteomes" id="UP000576209"/>
    </source>
</evidence>
<comment type="caution">
    <text evidence="2">The sequence shown here is derived from an EMBL/GenBank/DDBJ whole genome shotgun (WGS) entry which is preliminary data.</text>
</comment>
<reference evidence="2 3" key="1">
    <citation type="submission" date="2020-08" db="EMBL/GenBank/DDBJ databases">
        <title>Genomic Encyclopedia of Type Strains, Phase IV (KMG-IV): sequencing the most valuable type-strain genomes for metagenomic binning, comparative biology and taxonomic classification.</title>
        <authorList>
            <person name="Goeker M."/>
        </authorList>
    </citation>
    <scope>NUCLEOTIDE SEQUENCE [LARGE SCALE GENOMIC DNA]</scope>
    <source>
        <strain evidence="2 3">DSM 105137</strain>
    </source>
</reference>
<feature type="chain" id="PRO_5032503062" evidence="1">
    <location>
        <begin position="22"/>
        <end position="484"/>
    </location>
</feature>